<dbReference type="GO" id="GO:0005829">
    <property type="term" value="C:cytosol"/>
    <property type="evidence" value="ECO:0007669"/>
    <property type="project" value="TreeGrafter"/>
</dbReference>
<reference evidence="4 5" key="1">
    <citation type="submission" date="2020-02" db="EMBL/GenBank/DDBJ databases">
        <title>Genome sequence of the type strain CGMCC 1.15528 of Mesorhizobium zhangyense.</title>
        <authorList>
            <person name="Gao J."/>
            <person name="Sun J."/>
        </authorList>
    </citation>
    <scope>NUCLEOTIDE SEQUENCE [LARGE SCALE GENOMIC DNA]</scope>
    <source>
        <strain evidence="4 5">CGMCC 1.15528</strain>
    </source>
</reference>
<accession>A0A7C9V9V8</accession>
<dbReference type="GO" id="GO:0045437">
    <property type="term" value="F:uridine nucleosidase activity"/>
    <property type="evidence" value="ECO:0007669"/>
    <property type="project" value="UniProtKB-ARBA"/>
</dbReference>
<dbReference type="Proteomes" id="UP000481252">
    <property type="component" value="Unassembled WGS sequence"/>
</dbReference>
<dbReference type="GO" id="GO:0006152">
    <property type="term" value="P:purine nucleoside catabolic process"/>
    <property type="evidence" value="ECO:0007669"/>
    <property type="project" value="TreeGrafter"/>
</dbReference>
<dbReference type="Pfam" id="PF01156">
    <property type="entry name" value="IU_nuc_hydro"/>
    <property type="match status" value="1"/>
</dbReference>
<dbReference type="InterPro" id="IPR036452">
    <property type="entry name" value="Ribo_hydro-like"/>
</dbReference>
<dbReference type="AlphaFoldDB" id="A0A7C9V9V8"/>
<keyword evidence="5" id="KW-1185">Reference proteome</keyword>
<protein>
    <submittedName>
        <fullName evidence="4">Nucleoside hydrolase</fullName>
    </submittedName>
</protein>
<dbReference type="RefSeq" id="WP_165119880.1">
    <property type="nucleotide sequence ID" value="NZ_JAAKZG010000009.1"/>
</dbReference>
<keyword evidence="2" id="KW-0326">Glycosidase</keyword>
<keyword evidence="1 4" id="KW-0378">Hydrolase</keyword>
<name>A0A7C9V9V8_9HYPH</name>
<dbReference type="SUPFAM" id="SSF53590">
    <property type="entry name" value="Nucleoside hydrolase"/>
    <property type="match status" value="1"/>
</dbReference>
<proteinExistence type="predicted"/>
<comment type="caution">
    <text evidence="4">The sequence shown here is derived from an EMBL/GenBank/DDBJ whole genome shotgun (WGS) entry which is preliminary data.</text>
</comment>
<gene>
    <name evidence="4" type="ORF">G6N74_20535</name>
</gene>
<evidence type="ECO:0000256" key="2">
    <source>
        <dbReference type="ARBA" id="ARBA00023295"/>
    </source>
</evidence>
<dbReference type="PANTHER" id="PTHR12304">
    <property type="entry name" value="INOSINE-URIDINE PREFERRING NUCLEOSIDE HYDROLASE"/>
    <property type="match status" value="1"/>
</dbReference>
<evidence type="ECO:0000259" key="3">
    <source>
        <dbReference type="Pfam" id="PF01156"/>
    </source>
</evidence>
<dbReference type="InterPro" id="IPR023186">
    <property type="entry name" value="IUNH"/>
</dbReference>
<evidence type="ECO:0000313" key="5">
    <source>
        <dbReference type="Proteomes" id="UP000481252"/>
    </source>
</evidence>
<feature type="domain" description="Inosine/uridine-preferring nucleoside hydrolase" evidence="3">
    <location>
        <begin position="9"/>
        <end position="296"/>
    </location>
</feature>
<evidence type="ECO:0000256" key="1">
    <source>
        <dbReference type="ARBA" id="ARBA00022801"/>
    </source>
</evidence>
<dbReference type="InterPro" id="IPR001910">
    <property type="entry name" value="Inosine/uridine_hydrolase_dom"/>
</dbReference>
<dbReference type="PROSITE" id="PS01247">
    <property type="entry name" value="IUNH"/>
    <property type="match status" value="1"/>
</dbReference>
<dbReference type="Gene3D" id="3.90.245.10">
    <property type="entry name" value="Ribonucleoside hydrolase-like"/>
    <property type="match status" value="1"/>
</dbReference>
<dbReference type="InterPro" id="IPR015910">
    <property type="entry name" value="I/U_nuclsd_hydro_CS"/>
</dbReference>
<evidence type="ECO:0000313" key="4">
    <source>
        <dbReference type="EMBL" id="NGN43463.1"/>
    </source>
</evidence>
<dbReference type="EMBL" id="JAAKZG010000009">
    <property type="protein sequence ID" value="NGN43463.1"/>
    <property type="molecule type" value="Genomic_DNA"/>
</dbReference>
<organism evidence="4 5">
    <name type="scientific">Mesorhizobium zhangyense</name>
    <dbReference type="NCBI Taxonomy" id="1776730"/>
    <lineage>
        <taxon>Bacteria</taxon>
        <taxon>Pseudomonadati</taxon>
        <taxon>Pseudomonadota</taxon>
        <taxon>Alphaproteobacteria</taxon>
        <taxon>Hyphomicrobiales</taxon>
        <taxon>Phyllobacteriaceae</taxon>
        <taxon>Mesorhizobium</taxon>
    </lineage>
</organism>
<dbReference type="GO" id="GO:0008477">
    <property type="term" value="F:purine nucleosidase activity"/>
    <property type="evidence" value="ECO:0007669"/>
    <property type="project" value="TreeGrafter"/>
</dbReference>
<sequence length="307" mass="31713">MPTAPARTVVIDTDPGIDDAVAILLALKSAEFDVRGITTVAGNIGIATTTRNAGRILALENRADVPVVSGAAGPLSRKGFDTTEIHGNDGLGGVAFPEPLAPVAGNDAPAWLAKLLDELPTGSLDILALGPLTNIARLVQDHPASAKRIGRVIAMGGAVHEPGNIGPRAEFNIAADPEAAEIVFAAGLNFTLIPLDVTRKVRATRDYTAALQATSVPAAKASGELIDAYFQSTTGGESRPLHDPCVMLFALDKKLFGCEPLKIAVDTGTTRDAGALTIDDEKGAAISVAMKVDGEGALKLQFERLVG</sequence>
<dbReference type="PANTHER" id="PTHR12304:SF4">
    <property type="entry name" value="URIDINE NUCLEOSIDASE"/>
    <property type="match status" value="1"/>
</dbReference>